<name>A0A846M289_9ACTN</name>
<keyword evidence="4" id="KW-1185">Reference proteome</keyword>
<reference evidence="1" key="1">
    <citation type="journal article" date="2014" name="Int. J. Syst. Evol. Microbiol.">
        <title>Complete genome of a new Firmicutes species belonging to the dominant human colonic microbiota ('Ruminococcus bicirculans') reveals two chromosomes and a selective capacity to utilize plant glucans.</title>
        <authorList>
            <consortium name="NISC Comparative Sequencing Program"/>
            <person name="Wegmann U."/>
            <person name="Louis P."/>
            <person name="Goesmann A."/>
            <person name="Henrissat B."/>
            <person name="Duncan S.H."/>
            <person name="Flint H.J."/>
        </authorList>
    </citation>
    <scope>NUCLEOTIDE SEQUENCE</scope>
    <source>
        <strain evidence="1">CGMCC 4.5581</strain>
    </source>
</reference>
<sequence length="73" mass="8031">MPLAVLHTVAPDRAVDRSVDLAVHRLAEELGRQPQAVRPVVQECRRQLSGAPAGALPELVERLARHRLRAPVD</sequence>
<reference evidence="1" key="4">
    <citation type="submission" date="2024-05" db="EMBL/GenBank/DDBJ databases">
        <authorList>
            <person name="Sun Q."/>
            <person name="Zhou Y."/>
        </authorList>
    </citation>
    <scope>NUCLEOTIDE SEQUENCE</scope>
    <source>
        <strain evidence="1">CGMCC 4.5581</strain>
    </source>
</reference>
<protein>
    <submittedName>
        <fullName evidence="2">Uncharacterized protein</fullName>
    </submittedName>
</protein>
<dbReference type="EMBL" id="JAAMPA010000003">
    <property type="protein sequence ID" value="NIH69759.1"/>
    <property type="molecule type" value="Genomic_DNA"/>
</dbReference>
<gene>
    <name evidence="2" type="ORF">FB380_004257</name>
    <name evidence="1" type="ORF">GCM10011589_21530</name>
</gene>
<evidence type="ECO:0000313" key="4">
    <source>
        <dbReference type="Proteomes" id="UP000648663"/>
    </source>
</evidence>
<proteinExistence type="predicted"/>
<evidence type="ECO:0000313" key="3">
    <source>
        <dbReference type="Proteomes" id="UP000552836"/>
    </source>
</evidence>
<dbReference type="EMBL" id="BMMI01000004">
    <property type="protein sequence ID" value="GGL65102.1"/>
    <property type="molecule type" value="Genomic_DNA"/>
</dbReference>
<dbReference type="Proteomes" id="UP000648663">
    <property type="component" value="Unassembled WGS sequence"/>
</dbReference>
<reference evidence="4" key="2">
    <citation type="journal article" date="2019" name="Int. J. Syst. Evol. Microbiol.">
        <title>The Global Catalogue of Microorganisms (GCM) 10K type strain sequencing project: providing services to taxonomists for standard genome sequencing and annotation.</title>
        <authorList>
            <consortium name="The Broad Institute Genomics Platform"/>
            <consortium name="The Broad Institute Genome Sequencing Center for Infectious Disease"/>
            <person name="Wu L."/>
            <person name="Ma J."/>
        </authorList>
    </citation>
    <scope>NUCLEOTIDE SEQUENCE [LARGE SCALE GENOMIC DNA]</scope>
    <source>
        <strain evidence="4">CGMCC 4.5581</strain>
    </source>
</reference>
<dbReference type="AlphaFoldDB" id="A0A846M289"/>
<dbReference type="Proteomes" id="UP000552836">
    <property type="component" value="Unassembled WGS sequence"/>
</dbReference>
<dbReference type="RefSeq" id="WP_166757343.1">
    <property type="nucleotide sequence ID" value="NZ_BAABJU010000028.1"/>
</dbReference>
<evidence type="ECO:0000313" key="2">
    <source>
        <dbReference type="EMBL" id="NIH69759.1"/>
    </source>
</evidence>
<evidence type="ECO:0000313" key="1">
    <source>
        <dbReference type="EMBL" id="GGL65102.1"/>
    </source>
</evidence>
<organism evidence="2 3">
    <name type="scientific">Modestobacter marinus</name>
    <dbReference type="NCBI Taxonomy" id="477641"/>
    <lineage>
        <taxon>Bacteria</taxon>
        <taxon>Bacillati</taxon>
        <taxon>Actinomycetota</taxon>
        <taxon>Actinomycetes</taxon>
        <taxon>Geodermatophilales</taxon>
        <taxon>Geodermatophilaceae</taxon>
        <taxon>Modestobacter</taxon>
    </lineage>
</organism>
<comment type="caution">
    <text evidence="2">The sequence shown here is derived from an EMBL/GenBank/DDBJ whole genome shotgun (WGS) entry which is preliminary data.</text>
</comment>
<accession>A0A846M289</accession>
<reference evidence="2 3" key="3">
    <citation type="submission" date="2020-02" db="EMBL/GenBank/DDBJ databases">
        <title>Sequencing the genomes of 1000 actinobacteria strains.</title>
        <authorList>
            <person name="Klenk H.-P."/>
        </authorList>
    </citation>
    <scope>NUCLEOTIDE SEQUENCE [LARGE SCALE GENOMIC DNA]</scope>
    <source>
        <strain evidence="2 3">DSM 45201</strain>
    </source>
</reference>